<proteinExistence type="predicted"/>
<accession>A0A4C1Y771</accession>
<dbReference type="EMBL" id="BGZK01001082">
    <property type="protein sequence ID" value="GBP70672.1"/>
    <property type="molecule type" value="Genomic_DNA"/>
</dbReference>
<organism evidence="2 3">
    <name type="scientific">Eumeta variegata</name>
    <name type="common">Bagworm moth</name>
    <name type="synonym">Eumeta japonica</name>
    <dbReference type="NCBI Taxonomy" id="151549"/>
    <lineage>
        <taxon>Eukaryota</taxon>
        <taxon>Metazoa</taxon>
        <taxon>Ecdysozoa</taxon>
        <taxon>Arthropoda</taxon>
        <taxon>Hexapoda</taxon>
        <taxon>Insecta</taxon>
        <taxon>Pterygota</taxon>
        <taxon>Neoptera</taxon>
        <taxon>Endopterygota</taxon>
        <taxon>Lepidoptera</taxon>
        <taxon>Glossata</taxon>
        <taxon>Ditrysia</taxon>
        <taxon>Tineoidea</taxon>
        <taxon>Psychidae</taxon>
        <taxon>Oiketicinae</taxon>
        <taxon>Eumeta</taxon>
    </lineage>
</organism>
<evidence type="ECO:0000313" key="2">
    <source>
        <dbReference type="EMBL" id="GBP70672.1"/>
    </source>
</evidence>
<gene>
    <name evidence="2" type="ORF">EVAR_88847_1</name>
</gene>
<name>A0A4C1Y771_EUMVA</name>
<protein>
    <submittedName>
        <fullName evidence="2">Uncharacterized protein</fullName>
    </submittedName>
</protein>
<comment type="caution">
    <text evidence="2">The sequence shown here is derived from an EMBL/GenBank/DDBJ whole genome shotgun (WGS) entry which is preliminary data.</text>
</comment>
<reference evidence="2 3" key="1">
    <citation type="journal article" date="2019" name="Commun. Biol.">
        <title>The bagworm genome reveals a unique fibroin gene that provides high tensile strength.</title>
        <authorList>
            <person name="Kono N."/>
            <person name="Nakamura H."/>
            <person name="Ohtoshi R."/>
            <person name="Tomita M."/>
            <person name="Numata K."/>
            <person name="Arakawa K."/>
        </authorList>
    </citation>
    <scope>NUCLEOTIDE SEQUENCE [LARGE SCALE GENOMIC DNA]</scope>
</reference>
<dbReference type="Proteomes" id="UP000299102">
    <property type="component" value="Unassembled WGS sequence"/>
</dbReference>
<evidence type="ECO:0000313" key="3">
    <source>
        <dbReference type="Proteomes" id="UP000299102"/>
    </source>
</evidence>
<evidence type="ECO:0000256" key="1">
    <source>
        <dbReference type="SAM" id="MobiDB-lite"/>
    </source>
</evidence>
<feature type="region of interest" description="Disordered" evidence="1">
    <location>
        <begin position="17"/>
        <end position="58"/>
    </location>
</feature>
<keyword evidence="3" id="KW-1185">Reference proteome</keyword>
<dbReference type="AlphaFoldDB" id="A0A4C1Y771"/>
<feature type="compositionally biased region" description="Basic residues" evidence="1">
    <location>
        <begin position="17"/>
        <end position="32"/>
    </location>
</feature>
<sequence length="86" mass="9483">MERSKCPLNLRKIRFIKGRRKPQPEWRRRRSGKATSSHPAGGGAGRVSALPGRAAPAPAARVQINALHWRVAGGRRPPSQRDLCLV</sequence>